<gene>
    <name evidence="1" type="ORF">TrRE_jg360</name>
</gene>
<evidence type="ECO:0000313" key="1">
    <source>
        <dbReference type="EMBL" id="GMH63050.1"/>
    </source>
</evidence>
<name>A0A9W7E2N9_9STRA</name>
<protein>
    <submittedName>
        <fullName evidence="1">Uncharacterized protein</fullName>
    </submittedName>
</protein>
<accession>A0A9W7E2N9</accession>
<reference evidence="1" key="1">
    <citation type="submission" date="2022-07" db="EMBL/GenBank/DDBJ databases">
        <title>Genome analysis of Parmales, a sister group of diatoms, reveals the evolutionary specialization of diatoms from phago-mixotrophs to photoautotrophs.</title>
        <authorList>
            <person name="Ban H."/>
            <person name="Sato S."/>
            <person name="Yoshikawa S."/>
            <person name="Kazumasa Y."/>
            <person name="Nakamura Y."/>
            <person name="Ichinomiya M."/>
            <person name="Saitoh K."/>
            <person name="Sato N."/>
            <person name="Blanc-Mathieu R."/>
            <person name="Endo H."/>
            <person name="Kuwata A."/>
            <person name="Ogata H."/>
        </authorList>
    </citation>
    <scope>NUCLEOTIDE SEQUENCE</scope>
</reference>
<dbReference type="Proteomes" id="UP001165082">
    <property type="component" value="Unassembled WGS sequence"/>
</dbReference>
<dbReference type="AlphaFoldDB" id="A0A9W7E2N9"/>
<organism evidence="1 2">
    <name type="scientific">Triparma retinervis</name>
    <dbReference type="NCBI Taxonomy" id="2557542"/>
    <lineage>
        <taxon>Eukaryota</taxon>
        <taxon>Sar</taxon>
        <taxon>Stramenopiles</taxon>
        <taxon>Ochrophyta</taxon>
        <taxon>Bolidophyceae</taxon>
        <taxon>Parmales</taxon>
        <taxon>Triparmaceae</taxon>
        <taxon>Triparma</taxon>
    </lineage>
</organism>
<keyword evidence="2" id="KW-1185">Reference proteome</keyword>
<evidence type="ECO:0000313" key="2">
    <source>
        <dbReference type="Proteomes" id="UP001165082"/>
    </source>
</evidence>
<feature type="non-terminal residue" evidence="1">
    <location>
        <position position="1"/>
    </location>
</feature>
<dbReference type="OrthoDB" id="10645468at2759"/>
<proteinExistence type="predicted"/>
<sequence length="411" mass="42830">PTFSPTDLTVASIAYDKGSATLHYTGTCKAQNPSSTRMAFAGSINSELSPFTNSFQVLNPPALRGWTVDARGIAVTRAGLVVLAGCNPERDAGYEGTPGTSRCNENADPPEVCNWRECLIYFSASLLDSSPYVRTIKPSSDNADVLPSSIAPSSHTVSGREFIYVAVNTAGSYGNGPSLLPRAATAGGGGGGVGAVVQKIGTQERPGFTGEEGTEAGEGEDAIVIGGDYGDTNAEYVNVNKKIVKGEQEREELDVYVTGNSNGWVDSSPFSFNPGNLPQGFIGRFSGVSLSGSSYGSVVRQFPGNGFPGNGVTSVVGYALTRDTTIRDIEDAKEGTMKVVAYGDTTGTMDYPGCKSSGKKDIFFLVMNEPDLVVDTFGRSNTCTQLGGSGNDSGAKGGIFGQTNNGEVRIV</sequence>
<comment type="caution">
    <text evidence="1">The sequence shown here is derived from an EMBL/GenBank/DDBJ whole genome shotgun (WGS) entry which is preliminary data.</text>
</comment>
<dbReference type="EMBL" id="BRXZ01003842">
    <property type="protein sequence ID" value="GMH63050.1"/>
    <property type="molecule type" value="Genomic_DNA"/>
</dbReference>